<evidence type="ECO:0000313" key="5">
    <source>
        <dbReference type="Proteomes" id="UP000051913"/>
    </source>
</evidence>
<dbReference type="Gene3D" id="3.40.190.10">
    <property type="entry name" value="Periplasmic binding protein-like II"/>
    <property type="match status" value="1"/>
</dbReference>
<proteinExistence type="inferred from homology"/>
<keyword evidence="3" id="KW-0732">Signal</keyword>
<keyword evidence="5" id="KW-1185">Reference proteome</keyword>
<protein>
    <recommendedName>
        <fullName evidence="6">LacI family transcriptional regulator</fullName>
    </recommendedName>
</protein>
<dbReference type="InterPro" id="IPR042100">
    <property type="entry name" value="Bug_dom1"/>
</dbReference>
<dbReference type="PANTHER" id="PTHR42928:SF5">
    <property type="entry name" value="BLR1237 PROTEIN"/>
    <property type="match status" value="1"/>
</dbReference>
<evidence type="ECO:0000256" key="2">
    <source>
        <dbReference type="SAM" id="MobiDB-lite"/>
    </source>
</evidence>
<gene>
    <name evidence="4" type="ORF">CP49_31715</name>
</gene>
<reference evidence="4 5" key="1">
    <citation type="submission" date="2014-03" db="EMBL/GenBank/DDBJ databases">
        <title>Bradyrhizobium valentinum sp. nov., isolated from effective nodules of Lupinus mariae-josephae, a lupine endemic of basic-lime soils in Eastern Spain.</title>
        <authorList>
            <person name="Duran D."/>
            <person name="Rey L."/>
            <person name="Navarro A."/>
            <person name="Busquets A."/>
            <person name="Imperial J."/>
            <person name="Ruiz-Argueso T."/>
        </authorList>
    </citation>
    <scope>NUCLEOTIDE SEQUENCE [LARGE SCALE GENOMIC DNA]</scope>
    <source>
        <strain evidence="4 5">LmjM3</strain>
    </source>
</reference>
<evidence type="ECO:0000313" key="4">
    <source>
        <dbReference type="EMBL" id="KRQ95818.1"/>
    </source>
</evidence>
<dbReference type="Proteomes" id="UP000051913">
    <property type="component" value="Unassembled WGS sequence"/>
</dbReference>
<dbReference type="RefSeq" id="WP_057854721.1">
    <property type="nucleotide sequence ID" value="NZ_LLXX01000198.1"/>
</dbReference>
<dbReference type="InterPro" id="IPR005064">
    <property type="entry name" value="BUG"/>
</dbReference>
<feature type="signal peptide" evidence="3">
    <location>
        <begin position="1"/>
        <end position="26"/>
    </location>
</feature>
<dbReference type="EMBL" id="LLXX01000198">
    <property type="protein sequence ID" value="KRQ95818.1"/>
    <property type="molecule type" value="Genomic_DNA"/>
</dbReference>
<dbReference type="CDD" id="cd13578">
    <property type="entry name" value="PBP2_Bug27"/>
    <property type="match status" value="1"/>
</dbReference>
<dbReference type="STRING" id="1518501.CQ10_12155"/>
<dbReference type="Pfam" id="PF03401">
    <property type="entry name" value="TctC"/>
    <property type="match status" value="1"/>
</dbReference>
<evidence type="ECO:0000256" key="3">
    <source>
        <dbReference type="SAM" id="SignalP"/>
    </source>
</evidence>
<dbReference type="SUPFAM" id="SSF53850">
    <property type="entry name" value="Periplasmic binding protein-like II"/>
    <property type="match status" value="1"/>
</dbReference>
<dbReference type="AlphaFoldDB" id="A0A0R3M0T8"/>
<feature type="region of interest" description="Disordered" evidence="2">
    <location>
        <begin position="286"/>
        <end position="306"/>
    </location>
</feature>
<organism evidence="4 5">
    <name type="scientific">Bradyrhizobium valentinum</name>
    <dbReference type="NCBI Taxonomy" id="1518501"/>
    <lineage>
        <taxon>Bacteria</taxon>
        <taxon>Pseudomonadati</taxon>
        <taxon>Pseudomonadota</taxon>
        <taxon>Alphaproteobacteria</taxon>
        <taxon>Hyphomicrobiales</taxon>
        <taxon>Nitrobacteraceae</taxon>
        <taxon>Bradyrhizobium</taxon>
    </lineage>
</organism>
<dbReference type="Gene3D" id="3.40.190.150">
    <property type="entry name" value="Bordetella uptake gene, domain 1"/>
    <property type="match status" value="1"/>
</dbReference>
<feature type="chain" id="PRO_5009797197" description="LacI family transcriptional regulator" evidence="3">
    <location>
        <begin position="27"/>
        <end position="326"/>
    </location>
</feature>
<evidence type="ECO:0008006" key="6">
    <source>
        <dbReference type="Google" id="ProtNLM"/>
    </source>
</evidence>
<name>A0A0R3M0T8_9BRAD</name>
<dbReference type="PIRSF" id="PIRSF017082">
    <property type="entry name" value="YflP"/>
    <property type="match status" value="1"/>
</dbReference>
<dbReference type="PANTHER" id="PTHR42928">
    <property type="entry name" value="TRICARBOXYLATE-BINDING PROTEIN"/>
    <property type="match status" value="1"/>
</dbReference>
<comment type="caution">
    <text evidence="4">The sequence shown here is derived from an EMBL/GenBank/DDBJ whole genome shotgun (WGS) entry which is preliminary data.</text>
</comment>
<accession>A0A0R3M0T8</accession>
<sequence length="326" mass="33855">MPIWIKTFCVVAALLGPSVATNSARAQNYPARAITLVIPFAPGGSTSIVGRAIADKMSELLGEKVVADNRPGAGGTVGTKAVAKSDPDGYTLLLGYTGTLAIGPSLYKNPGYDPRKDFAPIGMIGNAPNSLVVHPSFPAKSVAELVAYAKVNPDKVNFGSAGAGTASHITGEYFARAAGIKLVHIPYKGTGPALTDLLGGHIPMAFAPIPASHANVSAGKLRALAVTSVTRSGLLPDVPTMMETGLSGFDASLYYGLVAPAGTPRPIIEKLNKALRDALTSDEVKKQLGNDGTEITPGTPEDYADFIDNDEKKWSQLVKASGLEQE</sequence>
<evidence type="ECO:0000256" key="1">
    <source>
        <dbReference type="ARBA" id="ARBA00006987"/>
    </source>
</evidence>
<comment type="similarity">
    <text evidence="1">Belongs to the UPF0065 (bug) family.</text>
</comment>